<evidence type="ECO:0000313" key="1">
    <source>
        <dbReference type="EMBL" id="KAI4352191.1"/>
    </source>
</evidence>
<protein>
    <submittedName>
        <fullName evidence="1">Uncharacterized protein</fullName>
    </submittedName>
</protein>
<evidence type="ECO:0000313" key="2">
    <source>
        <dbReference type="Proteomes" id="UP000828941"/>
    </source>
</evidence>
<organism evidence="1 2">
    <name type="scientific">Bauhinia variegata</name>
    <name type="common">Purple orchid tree</name>
    <name type="synonym">Phanera variegata</name>
    <dbReference type="NCBI Taxonomy" id="167791"/>
    <lineage>
        <taxon>Eukaryota</taxon>
        <taxon>Viridiplantae</taxon>
        <taxon>Streptophyta</taxon>
        <taxon>Embryophyta</taxon>
        <taxon>Tracheophyta</taxon>
        <taxon>Spermatophyta</taxon>
        <taxon>Magnoliopsida</taxon>
        <taxon>eudicotyledons</taxon>
        <taxon>Gunneridae</taxon>
        <taxon>Pentapetalae</taxon>
        <taxon>rosids</taxon>
        <taxon>fabids</taxon>
        <taxon>Fabales</taxon>
        <taxon>Fabaceae</taxon>
        <taxon>Cercidoideae</taxon>
        <taxon>Cercideae</taxon>
        <taxon>Bauhiniinae</taxon>
        <taxon>Bauhinia</taxon>
    </lineage>
</organism>
<accession>A0ACB9PUM2</accession>
<keyword evidence="2" id="KW-1185">Reference proteome</keyword>
<dbReference type="EMBL" id="CM039428">
    <property type="protein sequence ID" value="KAI4352191.1"/>
    <property type="molecule type" value="Genomic_DNA"/>
</dbReference>
<sequence>MKKISAVALCAVIAVSVLLLEPPQLMVQAANCNPQELSPCLGAVTSNTPPSNDCCQTLRGQKTCLCGYLKNPNLRQYVNSPGAKTVATKCQVAIPNC</sequence>
<dbReference type="Proteomes" id="UP000828941">
    <property type="component" value="Chromosome 3"/>
</dbReference>
<comment type="caution">
    <text evidence="1">The sequence shown here is derived from an EMBL/GenBank/DDBJ whole genome shotgun (WGS) entry which is preliminary data.</text>
</comment>
<name>A0ACB9PUM2_BAUVA</name>
<gene>
    <name evidence="1" type="ORF">L6164_006465</name>
</gene>
<reference evidence="1 2" key="1">
    <citation type="journal article" date="2022" name="DNA Res.">
        <title>Chromosomal-level genome assembly of the orchid tree Bauhinia variegata (Leguminosae; Cercidoideae) supports the allotetraploid origin hypothesis of Bauhinia.</title>
        <authorList>
            <person name="Zhong Y."/>
            <person name="Chen Y."/>
            <person name="Zheng D."/>
            <person name="Pang J."/>
            <person name="Liu Y."/>
            <person name="Luo S."/>
            <person name="Meng S."/>
            <person name="Qian L."/>
            <person name="Wei D."/>
            <person name="Dai S."/>
            <person name="Zhou R."/>
        </authorList>
    </citation>
    <scope>NUCLEOTIDE SEQUENCE [LARGE SCALE GENOMIC DNA]</scope>
    <source>
        <strain evidence="1">BV-YZ2020</strain>
    </source>
</reference>
<proteinExistence type="predicted"/>